<dbReference type="InterPro" id="IPR027417">
    <property type="entry name" value="P-loop_NTPase"/>
</dbReference>
<dbReference type="STRING" id="202789.GCA_001457435_01773"/>
<evidence type="ECO:0000259" key="5">
    <source>
        <dbReference type="PROSITE" id="PS50893"/>
    </source>
</evidence>
<dbReference type="eggNOG" id="COG1136">
    <property type="taxonomic scope" value="Bacteria"/>
</dbReference>
<keyword evidence="3" id="KW-0067">ATP-binding</keyword>
<dbReference type="InterPro" id="IPR017871">
    <property type="entry name" value="ABC_transporter-like_CS"/>
</dbReference>
<organism evidence="6 7">
    <name type="scientific">Actinobaculum massiliense ACS-171-V-Col2</name>
    <dbReference type="NCBI Taxonomy" id="883066"/>
    <lineage>
        <taxon>Bacteria</taxon>
        <taxon>Bacillati</taxon>
        <taxon>Actinomycetota</taxon>
        <taxon>Actinomycetes</taxon>
        <taxon>Actinomycetales</taxon>
        <taxon>Actinomycetaceae</taxon>
        <taxon>Actinobaculum</taxon>
    </lineage>
</organism>
<protein>
    <recommendedName>
        <fullName evidence="5">ABC transporter domain-containing protein</fullName>
    </recommendedName>
</protein>
<dbReference type="CDD" id="cd03255">
    <property type="entry name" value="ABC_MJ0796_LolCDE_FtsE"/>
    <property type="match status" value="1"/>
</dbReference>
<dbReference type="PROSITE" id="PS00211">
    <property type="entry name" value="ABC_TRANSPORTER_1"/>
    <property type="match status" value="1"/>
</dbReference>
<evidence type="ECO:0000256" key="1">
    <source>
        <dbReference type="ARBA" id="ARBA00022448"/>
    </source>
</evidence>
<evidence type="ECO:0000313" key="6">
    <source>
        <dbReference type="EMBL" id="EKU95577.1"/>
    </source>
</evidence>
<dbReference type="EMBL" id="AGWL01000002">
    <property type="protein sequence ID" value="EKU95577.1"/>
    <property type="molecule type" value="Genomic_DNA"/>
</dbReference>
<dbReference type="GO" id="GO:0005524">
    <property type="term" value="F:ATP binding"/>
    <property type="evidence" value="ECO:0007669"/>
    <property type="project" value="UniProtKB-KW"/>
</dbReference>
<dbReference type="GO" id="GO:0016887">
    <property type="term" value="F:ATP hydrolysis activity"/>
    <property type="evidence" value="ECO:0007669"/>
    <property type="project" value="InterPro"/>
</dbReference>
<dbReference type="AlphaFoldDB" id="K9EX76"/>
<evidence type="ECO:0000256" key="2">
    <source>
        <dbReference type="ARBA" id="ARBA00022741"/>
    </source>
</evidence>
<dbReference type="Proteomes" id="UP000009888">
    <property type="component" value="Unassembled WGS sequence"/>
</dbReference>
<dbReference type="SUPFAM" id="SSF52540">
    <property type="entry name" value="P-loop containing nucleoside triphosphate hydrolases"/>
    <property type="match status" value="1"/>
</dbReference>
<dbReference type="FunFam" id="3.40.50.300:FF:000032">
    <property type="entry name" value="Export ABC transporter ATP-binding protein"/>
    <property type="match status" value="1"/>
</dbReference>
<reference evidence="6 7" key="1">
    <citation type="submission" date="2012-09" db="EMBL/GenBank/DDBJ databases">
        <title>The Genome Sequence of Actinobaculum massiliae ACS-171-V-COL2.</title>
        <authorList>
            <consortium name="The Broad Institute Genome Sequencing Platform"/>
            <person name="Earl A."/>
            <person name="Ward D."/>
            <person name="Feldgarden M."/>
            <person name="Gevers D."/>
            <person name="Saerens B."/>
            <person name="Vaneechoutte M."/>
            <person name="Walker B."/>
            <person name="Young S.K."/>
            <person name="Zeng Q."/>
            <person name="Gargeya S."/>
            <person name="Fitzgerald M."/>
            <person name="Haas B."/>
            <person name="Abouelleil A."/>
            <person name="Alvarado L."/>
            <person name="Arachchi H.M."/>
            <person name="Berlin A."/>
            <person name="Chapman S.B."/>
            <person name="Goldberg J."/>
            <person name="Griggs A."/>
            <person name="Gujja S."/>
            <person name="Hansen M."/>
            <person name="Howarth C."/>
            <person name="Imamovic A."/>
            <person name="Larimer J."/>
            <person name="McCowen C."/>
            <person name="Montmayeur A."/>
            <person name="Murphy C."/>
            <person name="Neiman D."/>
            <person name="Pearson M."/>
            <person name="Priest M."/>
            <person name="Roberts A."/>
            <person name="Saif S."/>
            <person name="Shea T."/>
            <person name="Sisk P."/>
            <person name="Sykes S."/>
            <person name="Wortman J."/>
            <person name="Nusbaum C."/>
            <person name="Birren B."/>
        </authorList>
    </citation>
    <scope>NUCLEOTIDE SEQUENCE [LARGE SCALE GENOMIC DNA]</scope>
    <source>
        <strain evidence="7">ACS-171-V-Col2</strain>
    </source>
</reference>
<dbReference type="GO" id="GO:0098796">
    <property type="term" value="C:membrane protein complex"/>
    <property type="evidence" value="ECO:0007669"/>
    <property type="project" value="UniProtKB-ARBA"/>
</dbReference>
<dbReference type="HOGENOM" id="CLU_000604_1_22_11"/>
<evidence type="ECO:0000256" key="4">
    <source>
        <dbReference type="SAM" id="MobiDB-lite"/>
    </source>
</evidence>
<keyword evidence="2" id="KW-0547">Nucleotide-binding</keyword>
<evidence type="ECO:0000313" key="7">
    <source>
        <dbReference type="Proteomes" id="UP000009888"/>
    </source>
</evidence>
<dbReference type="GO" id="GO:0022857">
    <property type="term" value="F:transmembrane transporter activity"/>
    <property type="evidence" value="ECO:0007669"/>
    <property type="project" value="UniProtKB-ARBA"/>
</dbReference>
<dbReference type="Gene3D" id="3.40.50.300">
    <property type="entry name" value="P-loop containing nucleotide triphosphate hydrolases"/>
    <property type="match status" value="1"/>
</dbReference>
<dbReference type="SMART" id="SM00382">
    <property type="entry name" value="AAA"/>
    <property type="match status" value="1"/>
</dbReference>
<gene>
    <name evidence="6" type="ORF">HMPREF9233_00364</name>
</gene>
<dbReference type="GO" id="GO:0005886">
    <property type="term" value="C:plasma membrane"/>
    <property type="evidence" value="ECO:0007669"/>
    <property type="project" value="TreeGrafter"/>
</dbReference>
<feature type="domain" description="ABC transporter" evidence="5">
    <location>
        <begin position="30"/>
        <end position="255"/>
    </location>
</feature>
<dbReference type="PANTHER" id="PTHR24220">
    <property type="entry name" value="IMPORT ATP-BINDING PROTEIN"/>
    <property type="match status" value="1"/>
</dbReference>
<name>K9EX76_9ACTO</name>
<dbReference type="InterPro" id="IPR015854">
    <property type="entry name" value="ABC_transpr_LolD-like"/>
</dbReference>
<dbReference type="InterPro" id="IPR003593">
    <property type="entry name" value="AAA+_ATPase"/>
</dbReference>
<feature type="region of interest" description="Disordered" evidence="4">
    <location>
        <begin position="1"/>
        <end position="26"/>
    </location>
</feature>
<accession>K9EX76</accession>
<proteinExistence type="predicted"/>
<keyword evidence="7" id="KW-1185">Reference proteome</keyword>
<comment type="caution">
    <text evidence="6">The sequence shown here is derived from an EMBL/GenBank/DDBJ whole genome shotgun (WGS) entry which is preliminary data.</text>
</comment>
<dbReference type="PATRIC" id="fig|883066.3.peg.381"/>
<dbReference type="PROSITE" id="PS50893">
    <property type="entry name" value="ABC_TRANSPORTER_2"/>
    <property type="match status" value="1"/>
</dbReference>
<keyword evidence="1" id="KW-0813">Transport</keyword>
<dbReference type="InterPro" id="IPR003439">
    <property type="entry name" value="ABC_transporter-like_ATP-bd"/>
</dbReference>
<evidence type="ECO:0000256" key="3">
    <source>
        <dbReference type="ARBA" id="ARBA00022840"/>
    </source>
</evidence>
<dbReference type="InterPro" id="IPR017911">
    <property type="entry name" value="MacB-like_ATP-bd"/>
</dbReference>
<dbReference type="Pfam" id="PF00005">
    <property type="entry name" value="ABC_tran"/>
    <property type="match status" value="1"/>
</dbReference>
<sequence>MSEKDHCIQPDSHSPLHTLGNESPSADSFVETREICKKYTTPEGDILHAARDVSLSIAHGQSVALVGPSGSGKSTLLHLIGLIDTPDSGSITVDGRVITDLRGKDRADYRSRVGFVFQQFHLIDSLTVAQNVAAPLIGRTPRGKHAERVKTALDLVGLASRADAYPSQLSGGQQQRVAIARALAVEPALILADEPTGNLDSANSQKIADLLLELHTAKNITLILATHDLALAARMERVIEIHDGVATEALPSGRR</sequence>